<evidence type="ECO:0000313" key="4">
    <source>
        <dbReference type="EMBL" id="MBP1464342.1"/>
    </source>
</evidence>
<dbReference type="Proteomes" id="UP001193081">
    <property type="component" value="Unassembled WGS sequence"/>
</dbReference>
<dbReference type="EMBL" id="SIJK02000001">
    <property type="protein sequence ID" value="MBP1464342.1"/>
    <property type="molecule type" value="Genomic_DNA"/>
</dbReference>
<gene>
    <name evidence="4" type="ORF">EYB53_001350</name>
</gene>
<evidence type="ECO:0000256" key="1">
    <source>
        <dbReference type="ARBA" id="ARBA00009129"/>
    </source>
</evidence>
<feature type="region of interest" description="Disordered" evidence="2">
    <location>
        <begin position="29"/>
        <end position="99"/>
    </location>
</feature>
<reference evidence="4 5" key="1">
    <citation type="submission" date="2021-03" db="EMBL/GenBank/DDBJ databases">
        <authorList>
            <person name="Grouzdev D.S."/>
        </authorList>
    </citation>
    <scope>NUCLEOTIDE SEQUENCE [LARGE SCALE GENOMIC DNA]</scope>
    <source>
        <strain evidence="4 5">M50-1</strain>
    </source>
</reference>
<protein>
    <submittedName>
        <fullName evidence="4">CsbD family protein</fullName>
    </submittedName>
</protein>
<comment type="caution">
    <text evidence="4">The sequence shown here is derived from an EMBL/GenBank/DDBJ whole genome shotgun (WGS) entry which is preliminary data.</text>
</comment>
<dbReference type="InterPro" id="IPR036629">
    <property type="entry name" value="YjbJ_sf"/>
</dbReference>
<dbReference type="Pfam" id="PF05532">
    <property type="entry name" value="CsbD"/>
    <property type="match status" value="1"/>
</dbReference>
<accession>A0ABS4D4H7</accession>
<dbReference type="PANTHER" id="PTHR40460:SF1">
    <property type="entry name" value="CSBD-LIKE DOMAIN-CONTAINING PROTEIN"/>
    <property type="match status" value="1"/>
</dbReference>
<dbReference type="RefSeq" id="WP_135475923.1">
    <property type="nucleotide sequence ID" value="NZ_SIJK02000001.1"/>
</dbReference>
<dbReference type="SUPFAM" id="SSF69047">
    <property type="entry name" value="Hypothetical protein YjbJ"/>
    <property type="match status" value="2"/>
</dbReference>
<feature type="compositionally biased region" description="Basic and acidic residues" evidence="2">
    <location>
        <begin position="29"/>
        <end position="40"/>
    </location>
</feature>
<organism evidence="4 5">
    <name type="scientific">Candidatus Chloroploca mongolica</name>
    <dbReference type="NCBI Taxonomy" id="2528176"/>
    <lineage>
        <taxon>Bacteria</taxon>
        <taxon>Bacillati</taxon>
        <taxon>Chloroflexota</taxon>
        <taxon>Chloroflexia</taxon>
        <taxon>Chloroflexales</taxon>
        <taxon>Chloroflexineae</taxon>
        <taxon>Oscillochloridaceae</taxon>
        <taxon>Candidatus Chloroploca</taxon>
    </lineage>
</organism>
<keyword evidence="5" id="KW-1185">Reference proteome</keyword>
<dbReference type="Gene3D" id="1.10.1470.10">
    <property type="entry name" value="YjbJ"/>
    <property type="match status" value="2"/>
</dbReference>
<dbReference type="PANTHER" id="PTHR40460">
    <property type="entry name" value="CHROMOSOME 1, WHOLE GENOME SHOTGUN SEQUENCE"/>
    <property type="match status" value="1"/>
</dbReference>
<feature type="domain" description="CsbD-like" evidence="3">
    <location>
        <begin position="6"/>
        <end position="57"/>
    </location>
</feature>
<sequence>MSNGTERVKGKAEEIKGAVKATVGDVVHNEQLEAEGHAEQVEGQARQNRAKAEERVKGTGEELKGETKDAVGGLIGDDHMKAEGKAEAQKGKARQNVNK</sequence>
<feature type="compositionally biased region" description="Basic and acidic residues" evidence="2">
    <location>
        <begin position="50"/>
        <end position="69"/>
    </location>
</feature>
<dbReference type="InterPro" id="IPR008462">
    <property type="entry name" value="CsbD"/>
</dbReference>
<evidence type="ECO:0000259" key="3">
    <source>
        <dbReference type="Pfam" id="PF05532"/>
    </source>
</evidence>
<proteinExistence type="inferred from homology"/>
<feature type="compositionally biased region" description="Basic and acidic residues" evidence="2">
    <location>
        <begin position="76"/>
        <end position="90"/>
    </location>
</feature>
<evidence type="ECO:0000313" key="5">
    <source>
        <dbReference type="Proteomes" id="UP001193081"/>
    </source>
</evidence>
<evidence type="ECO:0000256" key="2">
    <source>
        <dbReference type="SAM" id="MobiDB-lite"/>
    </source>
</evidence>
<name>A0ABS4D4H7_9CHLR</name>
<comment type="similarity">
    <text evidence="1">Belongs to the UPF0337 (CsbD) family.</text>
</comment>